<feature type="transmembrane region" description="Helical" evidence="8">
    <location>
        <begin position="305"/>
        <end position="323"/>
    </location>
</feature>
<feature type="transmembrane region" description="Helical" evidence="8">
    <location>
        <begin position="100"/>
        <end position="121"/>
    </location>
</feature>
<dbReference type="InterPro" id="IPR031006">
    <property type="entry name" value="Exosort_XrtN"/>
</dbReference>
<keyword evidence="2" id="KW-1003">Cell membrane</keyword>
<dbReference type="InterPro" id="IPR019127">
    <property type="entry name" value="Exosortase"/>
</dbReference>
<evidence type="ECO:0000256" key="2">
    <source>
        <dbReference type="ARBA" id="ARBA00022475"/>
    </source>
</evidence>
<dbReference type="EC" id="3.4.22.-" evidence="9"/>
<evidence type="ECO:0000313" key="9">
    <source>
        <dbReference type="EMBL" id="RXF67441.1"/>
    </source>
</evidence>
<evidence type="ECO:0000256" key="6">
    <source>
        <dbReference type="ARBA" id="ARBA00022989"/>
    </source>
</evidence>
<accession>A0A4Q0M3F9</accession>
<comment type="subcellular location">
    <subcellularLocation>
        <location evidence="1">Cell membrane</location>
        <topology evidence="1">Multi-pass membrane protein</topology>
    </subcellularLocation>
</comment>
<protein>
    <submittedName>
        <fullName evidence="9">Exosortase N</fullName>
        <ecNumber evidence="9">3.4.22.-</ecNumber>
    </submittedName>
</protein>
<evidence type="ECO:0000256" key="7">
    <source>
        <dbReference type="ARBA" id="ARBA00023136"/>
    </source>
</evidence>
<reference evidence="9 10" key="1">
    <citation type="submission" date="2018-12" db="EMBL/GenBank/DDBJ databases">
        <title>The Draft Genome Sequence of the Soil Bacterium Pedobacter tournemirensis R1.</title>
        <authorList>
            <person name="He J."/>
        </authorList>
    </citation>
    <scope>NUCLEOTIDE SEQUENCE [LARGE SCALE GENOMIC DNA]</scope>
    <source>
        <strain evidence="9 10">R1</strain>
    </source>
</reference>
<feature type="transmembrane region" description="Helical" evidence="8">
    <location>
        <begin position="226"/>
        <end position="251"/>
    </location>
</feature>
<feature type="transmembrane region" description="Helical" evidence="8">
    <location>
        <begin position="40"/>
        <end position="57"/>
    </location>
</feature>
<feature type="transmembrane region" description="Helical" evidence="8">
    <location>
        <begin position="133"/>
        <end position="152"/>
    </location>
</feature>
<comment type="caution">
    <text evidence="9">The sequence shown here is derived from an EMBL/GenBank/DDBJ whole genome shotgun (WGS) entry which is preliminary data.</text>
</comment>
<feature type="transmembrane region" description="Helical" evidence="8">
    <location>
        <begin position="194"/>
        <end position="214"/>
    </location>
</feature>
<evidence type="ECO:0000256" key="4">
    <source>
        <dbReference type="ARBA" id="ARBA00022692"/>
    </source>
</evidence>
<organism evidence="9 10">
    <name type="scientific">Arcticibacter tournemirensis</name>
    <dbReference type="NCBI Taxonomy" id="699437"/>
    <lineage>
        <taxon>Bacteria</taxon>
        <taxon>Pseudomonadati</taxon>
        <taxon>Bacteroidota</taxon>
        <taxon>Sphingobacteriia</taxon>
        <taxon>Sphingobacteriales</taxon>
        <taxon>Sphingobacteriaceae</taxon>
        <taxon>Arcticibacter</taxon>
    </lineage>
</organism>
<dbReference type="GO" id="GO:0006508">
    <property type="term" value="P:proteolysis"/>
    <property type="evidence" value="ECO:0007669"/>
    <property type="project" value="UniProtKB-KW"/>
</dbReference>
<proteinExistence type="predicted"/>
<dbReference type="AlphaFoldDB" id="A0A4Q0M3F9"/>
<gene>
    <name evidence="9" type="primary">xrtN</name>
    <name evidence="9" type="ORF">EKH83_18985</name>
</gene>
<evidence type="ECO:0000256" key="8">
    <source>
        <dbReference type="SAM" id="Phobius"/>
    </source>
</evidence>
<feature type="transmembrane region" description="Helical" evidence="8">
    <location>
        <begin position="263"/>
        <end position="284"/>
    </location>
</feature>
<evidence type="ECO:0000313" key="10">
    <source>
        <dbReference type="Proteomes" id="UP000290848"/>
    </source>
</evidence>
<evidence type="ECO:0000256" key="5">
    <source>
        <dbReference type="ARBA" id="ARBA00022801"/>
    </source>
</evidence>
<sequence length="464" mass="53164">MGIDTLNKPHRIILHKATLTEKTHSMTISLQIKTEQYRSAFHYLVICAYLAISIFGLRNYFIWDATSICGLLLLPLISRFNPAHLSLRFLPMAFLSGGLALYFPVKTCFFLAAMFALLFFLETTRGKINNTAILSLLVISPVFRILANTFGFPLRLWLSDLAAKIISVSGFNARAEGNIIIMNNDTFAVDQACAGLSMLGITYIICFFLVSLWENRSNKRTGIVEIAILLTLCSLFNLFGNLMRILILVLFKIMPDSIYHDLIGIVCLLVYIIIPIALLTKWIIKQNGKDASYSPKGYGDKHVPGFIHILLFLIVLYVSTHLSTMDKLNKTSPVVQLQGYNRKIMENNILKFENNKALIYYKPSTFYTPDHDPRICWQGSGYEFHYIKKTAILNCEVYTGVLSKGKDRIYSAWWFDSGKTRTINQLEWRWKALKQDEDFYLVNVNAQTKDDLQDLIKELLRQRR</sequence>
<evidence type="ECO:0000256" key="3">
    <source>
        <dbReference type="ARBA" id="ARBA00022670"/>
    </source>
</evidence>
<dbReference type="GO" id="GO:0008233">
    <property type="term" value="F:peptidase activity"/>
    <property type="evidence" value="ECO:0007669"/>
    <property type="project" value="UniProtKB-KW"/>
</dbReference>
<name>A0A4Q0M3F9_9SPHI</name>
<dbReference type="Pfam" id="PF09721">
    <property type="entry name" value="Exosortase_EpsH"/>
    <property type="match status" value="1"/>
</dbReference>
<dbReference type="InterPro" id="IPR026392">
    <property type="entry name" value="Exo/Archaeosortase_dom"/>
</dbReference>
<dbReference type="NCBIfam" id="TIGR04476">
    <property type="entry name" value="exosort_XrtN"/>
    <property type="match status" value="1"/>
</dbReference>
<keyword evidence="5 9" id="KW-0378">Hydrolase</keyword>
<keyword evidence="6 8" id="KW-1133">Transmembrane helix</keyword>
<dbReference type="GO" id="GO:0005886">
    <property type="term" value="C:plasma membrane"/>
    <property type="evidence" value="ECO:0007669"/>
    <property type="project" value="UniProtKB-SubCell"/>
</dbReference>
<keyword evidence="4 8" id="KW-0812">Transmembrane</keyword>
<dbReference type="EMBL" id="RXOC01000017">
    <property type="protein sequence ID" value="RXF67441.1"/>
    <property type="molecule type" value="Genomic_DNA"/>
</dbReference>
<dbReference type="NCBIfam" id="TIGR04178">
    <property type="entry name" value="exo_archaeo"/>
    <property type="match status" value="1"/>
</dbReference>
<keyword evidence="3" id="KW-0645">Protease</keyword>
<dbReference type="Proteomes" id="UP000290848">
    <property type="component" value="Unassembled WGS sequence"/>
</dbReference>
<evidence type="ECO:0000256" key="1">
    <source>
        <dbReference type="ARBA" id="ARBA00004651"/>
    </source>
</evidence>
<keyword evidence="7 8" id="KW-0472">Membrane</keyword>